<dbReference type="EMBL" id="DUZY01000002">
    <property type="protein sequence ID" value="DAD29002.1"/>
    <property type="molecule type" value="Genomic_DNA"/>
</dbReference>
<sequence length="72" mass="8141">MTVCSSRKHLVLKNEAPPQTQSLSNYTLLIYTSLSASKQPLWDSLYWYTMRISTQLGWGSWAGLGVFPTKSD</sequence>
<keyword evidence="2" id="KW-1185">Reference proteome</keyword>
<accession>A0A822Y9M4</accession>
<name>A0A822Y9M4_NELNU</name>
<gene>
    <name evidence="1" type="ORF">HUJ06_030470</name>
</gene>
<protein>
    <submittedName>
        <fullName evidence="1">Uncharacterized protein</fullName>
    </submittedName>
</protein>
<dbReference type="Proteomes" id="UP000607653">
    <property type="component" value="Unassembled WGS sequence"/>
</dbReference>
<dbReference type="AlphaFoldDB" id="A0A822Y9M4"/>
<evidence type="ECO:0000313" key="2">
    <source>
        <dbReference type="Proteomes" id="UP000607653"/>
    </source>
</evidence>
<reference evidence="1 2" key="1">
    <citation type="journal article" date="2020" name="Mol. Biol. Evol.">
        <title>Distinct Expression and Methylation Patterns for Genes with Different Fates following a Single Whole-Genome Duplication in Flowering Plants.</title>
        <authorList>
            <person name="Shi T."/>
            <person name="Rahmani R.S."/>
            <person name="Gugger P.F."/>
            <person name="Wang M."/>
            <person name="Li H."/>
            <person name="Zhang Y."/>
            <person name="Li Z."/>
            <person name="Wang Q."/>
            <person name="Van de Peer Y."/>
            <person name="Marchal K."/>
            <person name="Chen J."/>
        </authorList>
    </citation>
    <scope>NUCLEOTIDE SEQUENCE [LARGE SCALE GENOMIC DNA]</scope>
    <source>
        <tissue evidence="1">Leaf</tissue>
    </source>
</reference>
<organism evidence="1 2">
    <name type="scientific">Nelumbo nucifera</name>
    <name type="common">Sacred lotus</name>
    <dbReference type="NCBI Taxonomy" id="4432"/>
    <lineage>
        <taxon>Eukaryota</taxon>
        <taxon>Viridiplantae</taxon>
        <taxon>Streptophyta</taxon>
        <taxon>Embryophyta</taxon>
        <taxon>Tracheophyta</taxon>
        <taxon>Spermatophyta</taxon>
        <taxon>Magnoliopsida</taxon>
        <taxon>Proteales</taxon>
        <taxon>Nelumbonaceae</taxon>
        <taxon>Nelumbo</taxon>
    </lineage>
</organism>
<evidence type="ECO:0000313" key="1">
    <source>
        <dbReference type="EMBL" id="DAD29002.1"/>
    </source>
</evidence>
<proteinExistence type="predicted"/>
<comment type="caution">
    <text evidence="1">The sequence shown here is derived from an EMBL/GenBank/DDBJ whole genome shotgun (WGS) entry which is preliminary data.</text>
</comment>